<feature type="compositionally biased region" description="Gly residues" evidence="1">
    <location>
        <begin position="228"/>
        <end position="244"/>
    </location>
</feature>
<evidence type="ECO:0000313" key="5">
    <source>
        <dbReference type="EMBL" id="OEU97716.1"/>
    </source>
</evidence>
<comment type="caution">
    <text evidence="5">The sequence shown here is derived from an EMBL/GenBank/DDBJ whole genome shotgun (WGS) entry which is preliminary data.</text>
</comment>
<dbReference type="InterPro" id="IPR027417">
    <property type="entry name" value="P-loop_NTPase"/>
</dbReference>
<dbReference type="EMBL" id="LJGV01000022">
    <property type="protein sequence ID" value="OEU97716.1"/>
    <property type="molecule type" value="Genomic_DNA"/>
</dbReference>
<dbReference type="Proteomes" id="UP000175829">
    <property type="component" value="Unassembled WGS sequence"/>
</dbReference>
<dbReference type="InterPro" id="IPR003959">
    <property type="entry name" value="ATPase_AAA_core"/>
</dbReference>
<dbReference type="InterPro" id="IPR057224">
    <property type="entry name" value="DUF7902"/>
</dbReference>
<accession>A0A1E7K1I7</accession>
<dbReference type="PATRIC" id="fig|943816.4.peg.852"/>
<dbReference type="Pfam" id="PF25472">
    <property type="entry name" value="DUF7902"/>
    <property type="match status" value="1"/>
</dbReference>
<feature type="domain" description="DUF7902" evidence="4">
    <location>
        <begin position="618"/>
        <end position="700"/>
    </location>
</feature>
<gene>
    <name evidence="5" type="ORF">AN217_07395</name>
</gene>
<evidence type="ECO:0000313" key="6">
    <source>
        <dbReference type="Proteomes" id="UP000175829"/>
    </source>
</evidence>
<feature type="domain" description="ATPase AAA-type core" evidence="2">
    <location>
        <begin position="1287"/>
        <end position="1364"/>
    </location>
</feature>
<dbReference type="Pfam" id="PF12458">
    <property type="entry name" value="DUF3686"/>
    <property type="match status" value="1"/>
</dbReference>
<sequence>METGPDTGTYEVLRDRLAAQAAELARRAEALDVLRTEEFGARRMALTGTGRLHSERPSLPRDVVAVGDLLLFGRHAGPPSADGRTEPGDVLALHDRELNPLPADAVPGLLDDADFRHEFAALHRYYRHARLLRLRPVEGRLLAVFQTGENPADIRVLRWELAPDGGSARFLDARGERDHTAPPEPDLAWTEATREDHVAGRRPYAAIGDGIRVSTVGGFLTVGDGDGDGTGTGNGTGTGAGDGSGAADAGELYREPVGDALQSLADAEIAHAAVGPLVLLRVRPYKEEQRRYLVVDPLTRQVVRLDGIGTACRRLPGDGGVVFPGGYYLASGEWKTFDAVDTAGFGFEAALRAPNGEDVLFAFHAPEDGGRDLLLSYSTLRQEFAAPLVCKGHALFGDGTLAVLRADGDDGAEPGRVHTVQTWASPYVSDAFEAAAGGTADGDAGPLARIGNRDLVGGISACLAVARTAAPAHGEPTAERYRALAAACGRTADSHPWLGAPETGDLHTPLQEVAGTAAQVLAEFETVRDLTRQAAEELEAAAAGLAGVVRRVRGDEPRPATAWVEGLTALRAAQGRLLGCAETRYADTARAAELAAEAEAELAAFGLRAVESLREEGAFADHHREIEELIAAARDAGTAAEAAAVADRITALDQGLRTVTEVIGALEAGDAAVRTAVLERVSEVAGGLNRARATAEARRRALLASESRAEFAAEFALLGQSLTAALAAGDTPQQCDTQHARLLAKVEDLERRFAESPDFLADLDAKRAELNDAFAARKQALADARARRTEQLVGSAERTLATLARRAAELADSQELAAFFTSDPMADAVRRTAGALRESGEPARAQELEDRLSTARQEAARALRDRGELYLDGGSVLRLGRHRFAVNSQPLDLTLVPDGDGLALTLTGTDYRTPVTDPELLADRALGERLLPSESAEVYRAEHLAARLLDEHGPQVLGAAEDLPGLVRQAARDAYDEGYERGVHDHDAVLVLRTLLELHEGAGALRHEPGARAAAQLFWTHGTTPGQRGAWTRRAVSLARAGETFGPVEAGAGLRDELADAIGVFGREQPAAAGAGIRPEAAADYLLHELTGNPAGFVLSGAARTLLEKFRHSIGPDLHDGHLADLAALDTLTERHQLAIAWLSSHARSTGSGATPGDLAEAAAAQLCPELERYDGDAPLVRTTTGLLGAHPRIRDGELTVRIDEFLARTAAFRAEAVPAFRAHQRRRARLVARERDRLRLADHRPQALPGFVRSRLIDEVWLPLIGENLAKQLGTDTGAGALGGLLLLLSPPGYGKTTLLEYVAERLGLLLVKVNGPALGSEVTSLDPAQAPHATARQELEKINLALKTGSNTLLYVDDIQHTAPGFLEKFIPLCDGTRRVEGVWEGAPHTYDLRGKRFAVCMAGNPYTGSGSRFRIPDMLANRADVWNLGEVLTGKQDAFALSFVENALTSHPVLAPLAARPRADIELLVALARGASEARADRLSHPCPPAELDRILAVLRHVLAVRETVLAVNRAYIASAGQTDATRTEPPFRLQGSYRTMNKIVQRVQPVMNDAELGALVEDHFTAEAQTLTADAEANLLKLAELRGVLDGDRADRWAEIKRGYVRTQALGDTDTDPMARAVAALGLLADRVAAVEAALLRQPGTRAPERG</sequence>
<dbReference type="InterPro" id="IPR020958">
    <property type="entry name" value="DUF3686"/>
</dbReference>
<protein>
    <submittedName>
        <fullName evidence="5">DNA repair ATPase</fullName>
    </submittedName>
</protein>
<evidence type="ECO:0000259" key="4">
    <source>
        <dbReference type="Pfam" id="PF25472"/>
    </source>
</evidence>
<evidence type="ECO:0000256" key="1">
    <source>
        <dbReference type="SAM" id="MobiDB-lite"/>
    </source>
</evidence>
<evidence type="ECO:0000259" key="2">
    <source>
        <dbReference type="Pfam" id="PF00004"/>
    </source>
</evidence>
<feature type="region of interest" description="Disordered" evidence="1">
    <location>
        <begin position="227"/>
        <end position="250"/>
    </location>
</feature>
<proteinExistence type="predicted"/>
<name>A0A1E7K1I7_9ACTN</name>
<dbReference type="Gene3D" id="3.40.50.300">
    <property type="entry name" value="P-loop containing nucleotide triphosphate hydrolases"/>
    <property type="match status" value="1"/>
</dbReference>
<dbReference type="Pfam" id="PF00004">
    <property type="entry name" value="AAA"/>
    <property type="match status" value="1"/>
</dbReference>
<organism evidence="5 6">
    <name type="scientific">Streptomyces qinglanensis</name>
    <dbReference type="NCBI Taxonomy" id="943816"/>
    <lineage>
        <taxon>Bacteria</taxon>
        <taxon>Bacillati</taxon>
        <taxon>Actinomycetota</taxon>
        <taxon>Actinomycetes</taxon>
        <taxon>Kitasatosporales</taxon>
        <taxon>Streptomycetaceae</taxon>
        <taxon>Streptomyces</taxon>
    </lineage>
</organism>
<feature type="domain" description="DUF3686" evidence="3">
    <location>
        <begin position="23"/>
        <end position="495"/>
    </location>
</feature>
<dbReference type="RefSeq" id="WP_069991165.1">
    <property type="nucleotide sequence ID" value="NZ_LJGV01000022.1"/>
</dbReference>
<reference evidence="5 6" key="1">
    <citation type="journal article" date="2016" name="Front. Microbiol.">
        <title>Comparative Genomics Analysis of Streptomyces Species Reveals Their Adaptation to the Marine Environment and Their Diversity at the Genomic Level.</title>
        <authorList>
            <person name="Tian X."/>
            <person name="Zhang Z."/>
            <person name="Yang T."/>
            <person name="Chen M."/>
            <person name="Li J."/>
            <person name="Chen F."/>
            <person name="Yang J."/>
            <person name="Li W."/>
            <person name="Zhang B."/>
            <person name="Zhang Z."/>
            <person name="Wu J."/>
            <person name="Zhang C."/>
            <person name="Long L."/>
            <person name="Xiao J."/>
        </authorList>
    </citation>
    <scope>NUCLEOTIDE SEQUENCE [LARGE SCALE GENOMIC DNA]</scope>
    <source>
        <strain evidence="5 6">SCSIO M10379</strain>
    </source>
</reference>
<dbReference type="GO" id="GO:0016887">
    <property type="term" value="F:ATP hydrolysis activity"/>
    <property type="evidence" value="ECO:0007669"/>
    <property type="project" value="InterPro"/>
</dbReference>
<evidence type="ECO:0000259" key="3">
    <source>
        <dbReference type="Pfam" id="PF12458"/>
    </source>
</evidence>
<dbReference type="GO" id="GO:0005524">
    <property type="term" value="F:ATP binding"/>
    <property type="evidence" value="ECO:0007669"/>
    <property type="project" value="InterPro"/>
</dbReference>
<dbReference type="SUPFAM" id="SSF52540">
    <property type="entry name" value="P-loop containing nucleoside triphosphate hydrolases"/>
    <property type="match status" value="1"/>
</dbReference>